<dbReference type="InterPro" id="IPR036047">
    <property type="entry name" value="F-box-like_dom_sf"/>
</dbReference>
<dbReference type="InterPro" id="IPR001810">
    <property type="entry name" value="F-box_dom"/>
</dbReference>
<dbReference type="InParanoid" id="Q95XK8"/>
<evidence type="ECO:0000313" key="3">
    <source>
        <dbReference type="Proteomes" id="UP000001940"/>
    </source>
</evidence>
<dbReference type="CDD" id="cd22150">
    <property type="entry name" value="F-box_CeFBXA-like"/>
    <property type="match status" value="1"/>
</dbReference>
<dbReference type="PaxDb" id="6239-Y54F10BM.11"/>
<dbReference type="GeneID" id="190275"/>
<dbReference type="RefSeq" id="NP_497535.2">
    <property type="nucleotide sequence ID" value="NM_065134.5"/>
</dbReference>
<dbReference type="PANTHER" id="PTHR23015">
    <property type="entry name" value="UNCHARACTERIZED C.ELEGANS PROTEIN"/>
    <property type="match status" value="1"/>
</dbReference>
<dbReference type="PANTHER" id="PTHR23015:SF4">
    <property type="entry name" value="DUF38 DOMAIN-CONTAINING PROTEIN-RELATED"/>
    <property type="match status" value="1"/>
</dbReference>
<dbReference type="UCSC" id="Y54F10BM.11">
    <property type="organism name" value="c. elegans"/>
</dbReference>
<feature type="domain" description="F-box" evidence="1">
    <location>
        <begin position="8"/>
        <end position="55"/>
    </location>
</feature>
<evidence type="ECO:0000259" key="1">
    <source>
        <dbReference type="PROSITE" id="PS50181"/>
    </source>
</evidence>
<keyword evidence="3" id="KW-1185">Reference proteome</keyword>
<dbReference type="SMR" id="Q95XK8"/>
<dbReference type="PROSITE" id="PS50181">
    <property type="entry name" value="FBOX"/>
    <property type="match status" value="1"/>
</dbReference>
<dbReference type="PhylomeDB" id="Q95XK8"/>
<dbReference type="Pfam" id="PF00646">
    <property type="entry name" value="F-box"/>
    <property type="match status" value="1"/>
</dbReference>
<dbReference type="WormBase" id="Y54F10BM.11">
    <property type="protein sequence ID" value="CE39443"/>
    <property type="gene ID" value="WBGene00021865"/>
    <property type="gene designation" value="fbxa-66"/>
</dbReference>
<protein>
    <submittedName>
        <fullName evidence="2">F-box domain-containing protein</fullName>
    </submittedName>
</protein>
<dbReference type="InterPro" id="IPR002900">
    <property type="entry name" value="DUF38/FTH_CAE_spp"/>
</dbReference>
<dbReference type="STRING" id="6239.Y54F10BM.11.1"/>
<dbReference type="SMART" id="SM00256">
    <property type="entry name" value="FBOX"/>
    <property type="match status" value="1"/>
</dbReference>
<dbReference type="AlphaFoldDB" id="Q95XK8"/>
<proteinExistence type="predicted"/>
<dbReference type="Proteomes" id="UP000001940">
    <property type="component" value="Chromosome III"/>
</dbReference>
<sequence>MSDNLKKPVSLLNLPLDITNLVLEKLEPMDRLSARKVCKNLRNFIDKLETRFEMARVDIYKNRVILFLNETHICYMDALNGTMVPYDGQKKLIEGENFMNIAVQDLKIVLRYVSLLYLHNLTEERHDIVNLFIGSLKPEKWFQVKKLEIWDFEFNDVSTIIPYFKTTVLENLKLNSKEEIDNFERIFHLDQWKFLRCFTLCVNDYGTEWALDSSLFEHFFHFEKFLVTLDYFSTQMAVKVRDDLMRRHTFRKFYVFIKKSKLDTIAIAKVFKPDYVGDREFQTEYSNNVNKFKLKIGSYFDNPNYCEFKVKKL</sequence>
<dbReference type="HOGENOM" id="CLU_030831_3_1_1"/>
<evidence type="ECO:0000313" key="2">
    <source>
        <dbReference type="EMBL" id="CCD73844.1"/>
    </source>
</evidence>
<dbReference type="OrthoDB" id="2095648at2759"/>
<dbReference type="Bgee" id="WBGene00021865">
    <property type="expression patterns" value="Expressed in adult organism and 1 other cell type or tissue"/>
</dbReference>
<gene>
    <name evidence="2 4" type="primary">fbxa-66</name>
    <name evidence="2" type="ORF">CELE_Y54F10BM.11</name>
    <name evidence="4" type="ORF">Y54F10BM.11</name>
</gene>
<dbReference type="EMBL" id="BX284603">
    <property type="protein sequence ID" value="CCD73844.1"/>
    <property type="molecule type" value="Genomic_DNA"/>
</dbReference>
<dbReference type="Pfam" id="PF01827">
    <property type="entry name" value="FTH"/>
    <property type="match status" value="1"/>
</dbReference>
<accession>Q95XK8</accession>
<dbReference type="AGR" id="WB:WBGene00021865"/>
<dbReference type="CTD" id="190275"/>
<reference evidence="2 3" key="1">
    <citation type="journal article" date="1998" name="Science">
        <title>Genome sequence of the nematode C. elegans: a platform for investigating biology.</title>
        <authorList>
            <consortium name="The C. elegans sequencing consortium"/>
            <person name="Sulson J.E."/>
            <person name="Waterston R."/>
        </authorList>
    </citation>
    <scope>NUCLEOTIDE SEQUENCE [LARGE SCALE GENOMIC DNA]</scope>
    <source>
        <strain evidence="2 3">Bristol N2</strain>
    </source>
</reference>
<dbReference type="SUPFAM" id="SSF81383">
    <property type="entry name" value="F-box domain"/>
    <property type="match status" value="1"/>
</dbReference>
<evidence type="ECO:0000313" key="4">
    <source>
        <dbReference type="WormBase" id="Y54F10BM.11"/>
    </source>
</evidence>
<name>Q95XK8_CAEEL</name>
<dbReference type="InterPro" id="IPR040161">
    <property type="entry name" value="FB224"/>
</dbReference>
<dbReference type="FunCoup" id="Q95XK8">
    <property type="interactions" value="495"/>
</dbReference>
<dbReference type="KEGG" id="cel:CELE_Y54F10BM.11"/>
<organism evidence="2 3">
    <name type="scientific">Caenorhabditis elegans</name>
    <dbReference type="NCBI Taxonomy" id="6239"/>
    <lineage>
        <taxon>Eukaryota</taxon>
        <taxon>Metazoa</taxon>
        <taxon>Ecdysozoa</taxon>
        <taxon>Nematoda</taxon>
        <taxon>Chromadorea</taxon>
        <taxon>Rhabditida</taxon>
        <taxon>Rhabditina</taxon>
        <taxon>Rhabditomorpha</taxon>
        <taxon>Rhabditoidea</taxon>
        <taxon>Rhabditidae</taxon>
        <taxon>Peloderinae</taxon>
        <taxon>Caenorhabditis</taxon>
    </lineage>
</organism>